<evidence type="ECO:0000313" key="2">
    <source>
        <dbReference type="Proteomes" id="UP001597338"/>
    </source>
</evidence>
<dbReference type="Proteomes" id="UP001597338">
    <property type="component" value="Unassembled WGS sequence"/>
</dbReference>
<gene>
    <name evidence="1" type="ORF">ACFSL2_10525</name>
</gene>
<reference evidence="2" key="1">
    <citation type="journal article" date="2019" name="Int. J. Syst. Evol. Microbiol.">
        <title>The Global Catalogue of Microorganisms (GCM) 10K type strain sequencing project: providing services to taxonomists for standard genome sequencing and annotation.</title>
        <authorList>
            <consortium name="The Broad Institute Genomics Platform"/>
            <consortium name="The Broad Institute Genome Sequencing Center for Infectious Disease"/>
            <person name="Wu L."/>
            <person name="Ma J."/>
        </authorList>
    </citation>
    <scope>NUCLEOTIDE SEQUENCE [LARGE SCALE GENOMIC DNA]</scope>
    <source>
        <strain evidence="2">CCM 7043</strain>
    </source>
</reference>
<sequence>MTDHRSCSRVELDGRRIVVELSDADLTRLTATAHRHGVDGARLVLEWIRRGVRGSAWARPDERSDQANRVGRDVEVAQQSESLFTDLLGDSRDPG</sequence>
<keyword evidence="2" id="KW-1185">Reference proteome</keyword>
<dbReference type="EMBL" id="JBHUHF010000001">
    <property type="protein sequence ID" value="MFD2025944.1"/>
    <property type="molecule type" value="Genomic_DNA"/>
</dbReference>
<organism evidence="1 2">
    <name type="scientific">Promicromonospora aerolata</name>
    <dbReference type="NCBI Taxonomy" id="195749"/>
    <lineage>
        <taxon>Bacteria</taxon>
        <taxon>Bacillati</taxon>
        <taxon>Actinomycetota</taxon>
        <taxon>Actinomycetes</taxon>
        <taxon>Micrococcales</taxon>
        <taxon>Promicromonosporaceae</taxon>
        <taxon>Promicromonospora</taxon>
    </lineage>
</organism>
<evidence type="ECO:0000313" key="1">
    <source>
        <dbReference type="EMBL" id="MFD2025944.1"/>
    </source>
</evidence>
<name>A0ABW4V817_9MICO</name>
<protein>
    <recommendedName>
        <fullName evidence="3">Ribbon-helix-helix CopG family protein</fullName>
    </recommendedName>
</protein>
<dbReference type="RefSeq" id="WP_377197814.1">
    <property type="nucleotide sequence ID" value="NZ_JBHUHF010000001.1"/>
</dbReference>
<comment type="caution">
    <text evidence="1">The sequence shown here is derived from an EMBL/GenBank/DDBJ whole genome shotgun (WGS) entry which is preliminary data.</text>
</comment>
<proteinExistence type="predicted"/>
<evidence type="ECO:0008006" key="3">
    <source>
        <dbReference type="Google" id="ProtNLM"/>
    </source>
</evidence>
<accession>A0ABW4V817</accession>